<keyword evidence="9" id="KW-0175">Coiled coil</keyword>
<evidence type="ECO:0000259" key="14">
    <source>
        <dbReference type="PROSITE" id="PS50192"/>
    </source>
</evidence>
<dbReference type="GO" id="GO:0016020">
    <property type="term" value="C:membrane"/>
    <property type="evidence" value="ECO:0007669"/>
    <property type="project" value="UniProtKB-SubCell"/>
</dbReference>
<evidence type="ECO:0000256" key="12">
    <source>
        <dbReference type="SAM" id="MobiDB-lite"/>
    </source>
</evidence>
<keyword evidence="8 13" id="KW-1133">Transmembrane helix</keyword>
<dbReference type="AlphaFoldDB" id="A0A7J6LDV0"/>
<dbReference type="Pfam" id="PF12352">
    <property type="entry name" value="V-SNARE_C"/>
    <property type="match status" value="1"/>
</dbReference>
<evidence type="ECO:0000256" key="4">
    <source>
        <dbReference type="ARBA" id="ARBA00009072"/>
    </source>
</evidence>
<feature type="compositionally biased region" description="Low complexity" evidence="12">
    <location>
        <begin position="315"/>
        <end position="332"/>
    </location>
</feature>
<protein>
    <recommendedName>
        <fullName evidence="14">t-SNARE coiled-coil homology domain-containing protein</fullName>
    </recommendedName>
</protein>
<keyword evidence="6 13" id="KW-0812">Transmembrane</keyword>
<comment type="similarity">
    <text evidence="3">Belongs to the VTI1 family.</text>
</comment>
<feature type="region of interest" description="Disordered" evidence="12">
    <location>
        <begin position="575"/>
        <end position="687"/>
    </location>
</feature>
<dbReference type="FunFam" id="1.20.5.110:FF:000002">
    <property type="entry name" value="Vesicle transport through interaction with t-SNAREsB"/>
    <property type="match status" value="1"/>
</dbReference>
<gene>
    <name evidence="15" type="ORF">FOL47_008446</name>
</gene>
<keyword evidence="11" id="KW-0539">Nucleus</keyword>
<dbReference type="InterPro" id="IPR019148">
    <property type="entry name" value="Nuclear_protein_DGCR14_ESS-2"/>
</dbReference>
<comment type="caution">
    <text evidence="15">The sequence shown here is derived from an EMBL/GenBank/DDBJ whole genome shotgun (WGS) entry which is preliminary data.</text>
</comment>
<evidence type="ECO:0000256" key="2">
    <source>
        <dbReference type="ARBA" id="ARBA00004211"/>
    </source>
</evidence>
<comment type="similarity">
    <text evidence="4">Belongs to the ESS2 family.</text>
</comment>
<feature type="domain" description="T-SNARE coiled-coil homology" evidence="14">
    <location>
        <begin position="104"/>
        <end position="166"/>
    </location>
</feature>
<evidence type="ECO:0000256" key="13">
    <source>
        <dbReference type="SAM" id="Phobius"/>
    </source>
</evidence>
<evidence type="ECO:0000256" key="3">
    <source>
        <dbReference type="ARBA" id="ARBA00006108"/>
    </source>
</evidence>
<keyword evidence="10 13" id="KW-0472">Membrane</keyword>
<evidence type="ECO:0000313" key="15">
    <source>
        <dbReference type="EMBL" id="KAF4657428.1"/>
    </source>
</evidence>
<accession>A0A7J6LDV0</accession>
<dbReference type="PROSITE" id="PS50192">
    <property type="entry name" value="T_SNARE"/>
    <property type="match status" value="1"/>
</dbReference>
<feature type="compositionally biased region" description="Polar residues" evidence="12">
    <location>
        <begin position="600"/>
        <end position="618"/>
    </location>
</feature>
<evidence type="ECO:0000256" key="6">
    <source>
        <dbReference type="ARBA" id="ARBA00022692"/>
    </source>
</evidence>
<feature type="region of interest" description="Disordered" evidence="12">
    <location>
        <begin position="285"/>
        <end position="334"/>
    </location>
</feature>
<evidence type="ECO:0000313" key="16">
    <source>
        <dbReference type="Proteomes" id="UP000591131"/>
    </source>
</evidence>
<feature type="region of interest" description="Disordered" evidence="12">
    <location>
        <begin position="1"/>
        <end position="41"/>
    </location>
</feature>
<dbReference type="GO" id="GO:0005737">
    <property type="term" value="C:cytoplasm"/>
    <property type="evidence" value="ECO:0007669"/>
    <property type="project" value="UniProtKB-ARBA"/>
</dbReference>
<dbReference type="PANTHER" id="PTHR12940">
    <property type="entry name" value="ES-2 PROTEIN - RELATED"/>
    <property type="match status" value="1"/>
</dbReference>
<evidence type="ECO:0000256" key="11">
    <source>
        <dbReference type="ARBA" id="ARBA00023242"/>
    </source>
</evidence>
<reference evidence="15 16" key="1">
    <citation type="submission" date="2020-04" db="EMBL/GenBank/DDBJ databases">
        <title>Perkinsus chesapeaki whole genome sequence.</title>
        <authorList>
            <person name="Bogema D.R."/>
        </authorList>
    </citation>
    <scope>NUCLEOTIDE SEQUENCE [LARGE SCALE GENOMIC DNA]</scope>
    <source>
        <strain evidence="15">ATCC PRA-425</strain>
    </source>
</reference>
<dbReference type="SUPFAM" id="SSF58038">
    <property type="entry name" value="SNARE fusion complex"/>
    <property type="match status" value="1"/>
</dbReference>
<dbReference type="Proteomes" id="UP000591131">
    <property type="component" value="Unassembled WGS sequence"/>
</dbReference>
<dbReference type="Gene3D" id="1.20.5.110">
    <property type="match status" value="1"/>
</dbReference>
<dbReference type="PANTHER" id="PTHR12940:SF0">
    <property type="entry name" value="SPLICING FACTOR ESS-2 HOMOLOG"/>
    <property type="match status" value="1"/>
</dbReference>
<evidence type="ECO:0000256" key="8">
    <source>
        <dbReference type="ARBA" id="ARBA00022989"/>
    </source>
</evidence>
<evidence type="ECO:0000256" key="7">
    <source>
        <dbReference type="ARBA" id="ARBA00022927"/>
    </source>
</evidence>
<organism evidence="15 16">
    <name type="scientific">Perkinsus chesapeaki</name>
    <name type="common">Clam parasite</name>
    <name type="synonym">Perkinsus andrewsi</name>
    <dbReference type="NCBI Taxonomy" id="330153"/>
    <lineage>
        <taxon>Eukaryota</taxon>
        <taxon>Sar</taxon>
        <taxon>Alveolata</taxon>
        <taxon>Perkinsozoa</taxon>
        <taxon>Perkinsea</taxon>
        <taxon>Perkinsida</taxon>
        <taxon>Perkinsidae</taxon>
        <taxon>Perkinsus</taxon>
    </lineage>
</organism>
<feature type="compositionally biased region" description="Polar residues" evidence="12">
    <location>
        <begin position="678"/>
        <end position="687"/>
    </location>
</feature>
<sequence>MSSTASAKESVMPEKSSDDTTQNKLINRKQEDDDAPKCPFSGLAATDGAKCPFSDMGGALPTLPSDDDNKGMMWMLCPAHWSPTGMAIATVLTVAVCIWGVAAFKKLESGNRKLEEAKRTVLETEDVALGVMGDLRGQREIINRTRDHFNDIDEHLTMARRTIQSMSRKVALPREFADEKDTSTALVTAESAKRTGYSAKEMEFLRKPQKAFQLGRIPSKALSEDDYVAAASYIIERDYYPDLKRLRLQEQILNCEREGKGRDQQAVALREELARLTPVTPGINARNAAMNYTPGAPMRTEGEPRKALPGEFDGSSSSSSSTSRLPSSNTSSHFCTGQEIVDLTGRSIDAHTKELVDMSLASGKGVIVDLGVRLDHFHAKYGSEDNASFQSAYEEHLQKKREEQSWIEGQANAHNAMLADKKEAAALGDKVEGVALALNSSGAVARNPLLFHSNGVQKQPFMYENKPDNVNTRFHTTDYERDFTEIQIENRAAAREEGIRERDNNSMALAGRFDPAKPGGYLATPSMVPGVDVTPIMTYGRIASTPLQLGGKEKDTFIIPQEPDREQLAHRLLEEENKKKKRKNETPSHLAVEMSRRQSARSILRQSNRSSIRSSATGATPMGIGSVRIKEEPGAKRRRGGKSLLASVLSSERRAPSRSRLPARASEEGNSEPLEARTSASLTDGLL</sequence>
<feature type="transmembrane region" description="Helical" evidence="13">
    <location>
        <begin position="81"/>
        <end position="104"/>
    </location>
</feature>
<keyword evidence="7" id="KW-0653">Protein transport</keyword>
<dbReference type="GO" id="GO:0015031">
    <property type="term" value="P:protein transport"/>
    <property type="evidence" value="ECO:0007669"/>
    <property type="project" value="UniProtKB-KW"/>
</dbReference>
<dbReference type="OrthoDB" id="19679at2759"/>
<dbReference type="CDD" id="cd15862">
    <property type="entry name" value="SNARE_Vti1"/>
    <property type="match status" value="1"/>
</dbReference>
<evidence type="ECO:0000256" key="5">
    <source>
        <dbReference type="ARBA" id="ARBA00022448"/>
    </source>
</evidence>
<evidence type="ECO:0000256" key="1">
    <source>
        <dbReference type="ARBA" id="ARBA00004123"/>
    </source>
</evidence>
<keyword evidence="5" id="KW-0813">Transport</keyword>
<dbReference type="InterPro" id="IPR000727">
    <property type="entry name" value="T_SNARE_dom"/>
</dbReference>
<dbReference type="Pfam" id="PF09751">
    <property type="entry name" value="Es2"/>
    <property type="match status" value="1"/>
</dbReference>
<keyword evidence="16" id="KW-1185">Reference proteome</keyword>
<evidence type="ECO:0000256" key="9">
    <source>
        <dbReference type="ARBA" id="ARBA00023054"/>
    </source>
</evidence>
<name>A0A7J6LDV0_PERCH</name>
<comment type="subcellular location">
    <subcellularLocation>
        <location evidence="2">Membrane</location>
        <topology evidence="2">Single-pass type IV membrane protein</topology>
    </subcellularLocation>
    <subcellularLocation>
        <location evidence="1">Nucleus</location>
    </subcellularLocation>
</comment>
<dbReference type="EMBL" id="JAAPAO010000542">
    <property type="protein sequence ID" value="KAF4657428.1"/>
    <property type="molecule type" value="Genomic_DNA"/>
</dbReference>
<evidence type="ECO:0000256" key="10">
    <source>
        <dbReference type="ARBA" id="ARBA00023136"/>
    </source>
</evidence>
<dbReference type="GO" id="GO:0071013">
    <property type="term" value="C:catalytic step 2 spliceosome"/>
    <property type="evidence" value="ECO:0007669"/>
    <property type="project" value="TreeGrafter"/>
</dbReference>
<proteinExistence type="inferred from homology"/>